<evidence type="ECO:0000313" key="2">
    <source>
        <dbReference type="EMBL" id="KAK2903248.1"/>
    </source>
</evidence>
<keyword evidence="1" id="KW-0732">Signal</keyword>
<sequence>MILKMLSFVIILTVVFHTCLSELDVLYPSEPCTEAKNQNAYDTFMDHHLSKHTPNTLKKREWQKFIDRIKTWNRTIQSFFPYSEESRVIAVCSSGGKMYEGNLCISKKPLKFYTAKINDRKQVERVIIQKQHVILGCDKIKIINKCLPIHFKANLNDSRPDDNKPDCSKAMVF</sequence>
<keyword evidence="3" id="KW-1185">Reference proteome</keyword>
<proteinExistence type="predicted"/>
<name>A0AA88TQB0_9TELE</name>
<dbReference type="Gene3D" id="3.10.130.10">
    <property type="entry name" value="Ribonuclease A-like domain"/>
    <property type="match status" value="1"/>
</dbReference>
<accession>A0AA88TQB0</accession>
<dbReference type="EMBL" id="JAUYZG010000007">
    <property type="protein sequence ID" value="KAK2903248.1"/>
    <property type="molecule type" value="Genomic_DNA"/>
</dbReference>
<dbReference type="Proteomes" id="UP001187343">
    <property type="component" value="Unassembled WGS sequence"/>
</dbReference>
<feature type="signal peptide" evidence="1">
    <location>
        <begin position="1"/>
        <end position="21"/>
    </location>
</feature>
<dbReference type="InterPro" id="IPR036816">
    <property type="entry name" value="RNaseA-like_dom_sf"/>
</dbReference>
<dbReference type="AlphaFoldDB" id="A0AA88TQB0"/>
<feature type="chain" id="PRO_5041713032" evidence="1">
    <location>
        <begin position="22"/>
        <end position="173"/>
    </location>
</feature>
<protein>
    <submittedName>
        <fullName evidence="2">Uncharacterized protein</fullName>
    </submittedName>
</protein>
<evidence type="ECO:0000313" key="3">
    <source>
        <dbReference type="Proteomes" id="UP001187343"/>
    </source>
</evidence>
<reference evidence="2" key="1">
    <citation type="submission" date="2023-08" db="EMBL/GenBank/DDBJ databases">
        <title>Chromosome-level Genome Assembly of mud carp (Cirrhinus molitorella).</title>
        <authorList>
            <person name="Liu H."/>
        </authorList>
    </citation>
    <scope>NUCLEOTIDE SEQUENCE</scope>
    <source>
        <strain evidence="2">Prfri</strain>
        <tissue evidence="2">Muscle</tissue>
    </source>
</reference>
<comment type="caution">
    <text evidence="2">The sequence shown here is derived from an EMBL/GenBank/DDBJ whole genome shotgun (WGS) entry which is preliminary data.</text>
</comment>
<organism evidence="2 3">
    <name type="scientific">Cirrhinus molitorella</name>
    <name type="common">mud carp</name>
    <dbReference type="NCBI Taxonomy" id="172907"/>
    <lineage>
        <taxon>Eukaryota</taxon>
        <taxon>Metazoa</taxon>
        <taxon>Chordata</taxon>
        <taxon>Craniata</taxon>
        <taxon>Vertebrata</taxon>
        <taxon>Euteleostomi</taxon>
        <taxon>Actinopterygii</taxon>
        <taxon>Neopterygii</taxon>
        <taxon>Teleostei</taxon>
        <taxon>Ostariophysi</taxon>
        <taxon>Cypriniformes</taxon>
        <taxon>Cyprinidae</taxon>
        <taxon>Labeoninae</taxon>
        <taxon>Labeonini</taxon>
        <taxon>Cirrhinus</taxon>
    </lineage>
</organism>
<gene>
    <name evidence="2" type="ORF">Q8A67_007961</name>
</gene>
<evidence type="ECO:0000256" key="1">
    <source>
        <dbReference type="SAM" id="SignalP"/>
    </source>
</evidence>